<evidence type="ECO:0000313" key="3">
    <source>
        <dbReference type="Proteomes" id="UP001201812"/>
    </source>
</evidence>
<dbReference type="EMBL" id="JAKKPZ010000356">
    <property type="protein sequence ID" value="KAI1696030.1"/>
    <property type="molecule type" value="Genomic_DNA"/>
</dbReference>
<dbReference type="PANTHER" id="PTHR11145:SF8">
    <property type="entry name" value="RE57120P"/>
    <property type="match status" value="1"/>
</dbReference>
<evidence type="ECO:0000313" key="2">
    <source>
        <dbReference type="EMBL" id="KAI1696030.1"/>
    </source>
</evidence>
<sequence>MARHKYHFVYSKLMPKSPEKKKEVIKSPEKKLNAKPKRKMNTLKVAIKRALKQHSPLYKFSKLKVLKAGLVYMLKAMKLKFSTRNLHFVFQTTKDTLSARCPESFLARLVNGELPSDKDDTGAYLIDRSYEHFDTILNYLRSGVLHLNENKKATKELLDEADFYNIQPLVEEIGKAMRNATNRSEMVIVSKVSRCVYIGPTKVSYIGYLLLSEKREDYEVLQALLKKVEIKFLRDKEDCCMYYIINANETYKTWMNIELTLRSFGFVQESKDDTYDKWSYNSRKFVRTVRH</sequence>
<comment type="caution">
    <text evidence="2">The sequence shown here is derived from an EMBL/GenBank/DDBJ whole genome shotgun (WGS) entry which is preliminary data.</text>
</comment>
<dbReference type="InterPro" id="IPR011333">
    <property type="entry name" value="SKP1/BTB/POZ_sf"/>
</dbReference>
<reference evidence="2" key="1">
    <citation type="submission" date="2022-01" db="EMBL/GenBank/DDBJ databases">
        <title>Genome Sequence Resource for Two Populations of Ditylenchus destructor, the Migratory Endoparasitic Phytonematode.</title>
        <authorList>
            <person name="Zhang H."/>
            <person name="Lin R."/>
            <person name="Xie B."/>
        </authorList>
    </citation>
    <scope>NUCLEOTIDE SEQUENCE</scope>
    <source>
        <strain evidence="2">BazhouSP</strain>
    </source>
</reference>
<dbReference type="Gene3D" id="3.30.710.10">
    <property type="entry name" value="Potassium Channel Kv1.1, Chain A"/>
    <property type="match status" value="1"/>
</dbReference>
<name>A0AAD4MJP1_9BILA</name>
<dbReference type="Pfam" id="PF02214">
    <property type="entry name" value="BTB_2"/>
    <property type="match status" value="1"/>
</dbReference>
<keyword evidence="3" id="KW-1185">Reference proteome</keyword>
<dbReference type="GO" id="GO:0051260">
    <property type="term" value="P:protein homooligomerization"/>
    <property type="evidence" value="ECO:0007669"/>
    <property type="project" value="InterPro"/>
</dbReference>
<dbReference type="AlphaFoldDB" id="A0AAD4MJP1"/>
<proteinExistence type="predicted"/>
<dbReference type="SMART" id="SM00225">
    <property type="entry name" value="BTB"/>
    <property type="match status" value="1"/>
</dbReference>
<dbReference type="InterPro" id="IPR000210">
    <property type="entry name" value="BTB/POZ_dom"/>
</dbReference>
<organism evidence="2 3">
    <name type="scientific">Ditylenchus destructor</name>
    <dbReference type="NCBI Taxonomy" id="166010"/>
    <lineage>
        <taxon>Eukaryota</taxon>
        <taxon>Metazoa</taxon>
        <taxon>Ecdysozoa</taxon>
        <taxon>Nematoda</taxon>
        <taxon>Chromadorea</taxon>
        <taxon>Rhabditida</taxon>
        <taxon>Tylenchina</taxon>
        <taxon>Tylenchomorpha</taxon>
        <taxon>Sphaerularioidea</taxon>
        <taxon>Anguinidae</taxon>
        <taxon>Anguininae</taxon>
        <taxon>Ditylenchus</taxon>
    </lineage>
</organism>
<evidence type="ECO:0000259" key="1">
    <source>
        <dbReference type="PROSITE" id="PS50097"/>
    </source>
</evidence>
<dbReference type="Proteomes" id="UP001201812">
    <property type="component" value="Unassembled WGS sequence"/>
</dbReference>
<dbReference type="PROSITE" id="PS50097">
    <property type="entry name" value="BTB"/>
    <property type="match status" value="1"/>
</dbReference>
<gene>
    <name evidence="2" type="ORF">DdX_19265</name>
</gene>
<protein>
    <submittedName>
        <fullName evidence="2">BTB/POZ domain-containing protein</fullName>
    </submittedName>
</protein>
<accession>A0AAD4MJP1</accession>
<dbReference type="InterPro" id="IPR003131">
    <property type="entry name" value="T1-type_BTB"/>
</dbReference>
<dbReference type="InterPro" id="IPR045068">
    <property type="entry name" value="BACURD1-3"/>
</dbReference>
<dbReference type="SUPFAM" id="SSF54695">
    <property type="entry name" value="POZ domain"/>
    <property type="match status" value="1"/>
</dbReference>
<feature type="domain" description="BTB" evidence="1">
    <location>
        <begin position="77"/>
        <end position="149"/>
    </location>
</feature>
<dbReference type="PANTHER" id="PTHR11145">
    <property type="entry name" value="BTB/POZ DOMAIN-CONTAINING ADAPTER FOR CUL3-MEDIATED RHOA DEGRADATION PROTEIN FAMILY MEMBER"/>
    <property type="match status" value="1"/>
</dbReference>